<dbReference type="Proteomes" id="UP000789396">
    <property type="component" value="Unassembled WGS sequence"/>
</dbReference>
<protein>
    <submittedName>
        <fullName evidence="1">5106_t:CDS:1</fullName>
    </submittedName>
</protein>
<comment type="caution">
    <text evidence="1">The sequence shown here is derived from an EMBL/GenBank/DDBJ whole genome shotgun (WGS) entry which is preliminary data.</text>
</comment>
<reference evidence="1" key="1">
    <citation type="submission" date="2021-06" db="EMBL/GenBank/DDBJ databases">
        <authorList>
            <person name="Kallberg Y."/>
            <person name="Tangrot J."/>
            <person name="Rosling A."/>
        </authorList>
    </citation>
    <scope>NUCLEOTIDE SEQUENCE</scope>
    <source>
        <strain evidence="1">IN212</strain>
    </source>
</reference>
<dbReference type="EMBL" id="CAJVPZ010000105">
    <property type="protein sequence ID" value="CAG8453266.1"/>
    <property type="molecule type" value="Genomic_DNA"/>
</dbReference>
<dbReference type="OrthoDB" id="2417728at2759"/>
<name>A0A9N8YUE3_9GLOM</name>
<gene>
    <name evidence="1" type="ORF">RFULGI_LOCUS338</name>
</gene>
<evidence type="ECO:0000313" key="2">
    <source>
        <dbReference type="Proteomes" id="UP000789396"/>
    </source>
</evidence>
<sequence>MVNANEWLNRVISTSKKREQATTLSVYRGDRVGVCWRSYRDAPVEYFDGNQNNCLIAPNYCFYNVGLEGELDLNDFVSLQELRIEGTAQQQQKLTSLKIDKCIVLTKITINYTTLGSLSLGSKPRLQQTNFVGNKRLIFRDIALKDQIETLTSLILPAKSVSLNDLKLVDKKIKEERLDYHLQVIKSSFDENNQLWLESLVDAQQEVLKNNSKFARKQLEKCKKKLLEALTAEEIQDILNKKIEINELEVQLNNLNKFLLRDRH</sequence>
<keyword evidence="2" id="KW-1185">Reference proteome</keyword>
<accession>A0A9N8YUE3</accession>
<evidence type="ECO:0000313" key="1">
    <source>
        <dbReference type="EMBL" id="CAG8453266.1"/>
    </source>
</evidence>
<dbReference type="AlphaFoldDB" id="A0A9N8YUE3"/>
<organism evidence="1 2">
    <name type="scientific">Racocetra fulgida</name>
    <dbReference type="NCBI Taxonomy" id="60492"/>
    <lineage>
        <taxon>Eukaryota</taxon>
        <taxon>Fungi</taxon>
        <taxon>Fungi incertae sedis</taxon>
        <taxon>Mucoromycota</taxon>
        <taxon>Glomeromycotina</taxon>
        <taxon>Glomeromycetes</taxon>
        <taxon>Diversisporales</taxon>
        <taxon>Gigasporaceae</taxon>
        <taxon>Racocetra</taxon>
    </lineage>
</organism>
<proteinExistence type="predicted"/>